<geneLocation type="plasmid" evidence="2 3">
    <name>pROB01</name>
</geneLocation>
<keyword evidence="2" id="KW-0614">Plasmid</keyword>
<accession>C1BC36</accession>
<protein>
    <submittedName>
        <fullName evidence="2">Uncharacterized protein</fullName>
    </submittedName>
</protein>
<evidence type="ECO:0000313" key="2">
    <source>
        <dbReference type="EMBL" id="BAH55618.1"/>
    </source>
</evidence>
<evidence type="ECO:0000313" key="3">
    <source>
        <dbReference type="Proteomes" id="UP000002212"/>
    </source>
</evidence>
<dbReference type="EMBL" id="AP011116">
    <property type="protein sequence ID" value="BAH55618.1"/>
    <property type="molecule type" value="Genomic_DNA"/>
</dbReference>
<dbReference type="PATRIC" id="fig|632772.20.peg.7833"/>
<dbReference type="HOGENOM" id="CLU_2234477_0_0_11"/>
<sequence length="105" mass="12059">MWAQARLGTRPRTRGRRMGEAWDEVSLKDARRSLDSEVYAVVEDLVKNKGWRLREQGHKYAIYCPCTDGRANFITLPGTSRNPGNAAKRVKRSASRCPDRHELMK</sequence>
<name>C1BC36_RHOOB</name>
<gene>
    <name evidence="2" type="ordered locus">ROP_pROB01-01190</name>
</gene>
<evidence type="ECO:0000256" key="1">
    <source>
        <dbReference type="SAM" id="MobiDB-lite"/>
    </source>
</evidence>
<reference evidence="2 3" key="1">
    <citation type="submission" date="2009-03" db="EMBL/GenBank/DDBJ databases">
        <title>Comparison of the complete genome sequences of Rhodococcus erythropolis PR4 and Rhodococcus opacus B4.</title>
        <authorList>
            <person name="Takarada H."/>
            <person name="Sekine M."/>
            <person name="Hosoyama A."/>
            <person name="Yamada R."/>
            <person name="Fujisawa T."/>
            <person name="Omata S."/>
            <person name="Shimizu A."/>
            <person name="Tsukatani N."/>
            <person name="Tanikawa S."/>
            <person name="Fujita N."/>
            <person name="Harayama S."/>
        </authorList>
    </citation>
    <scope>NUCLEOTIDE SEQUENCE [LARGE SCALE GENOMIC DNA]</scope>
    <source>
        <strain evidence="2 3">B4</strain>
        <plasmid evidence="2 3">pROB01</plasmid>
    </source>
</reference>
<proteinExistence type="predicted"/>
<feature type="region of interest" description="Disordered" evidence="1">
    <location>
        <begin position="77"/>
        <end position="105"/>
    </location>
</feature>
<organism evidence="2 3">
    <name type="scientific">Rhodococcus opacus (strain B4)</name>
    <dbReference type="NCBI Taxonomy" id="632772"/>
    <lineage>
        <taxon>Bacteria</taxon>
        <taxon>Bacillati</taxon>
        <taxon>Actinomycetota</taxon>
        <taxon>Actinomycetes</taxon>
        <taxon>Mycobacteriales</taxon>
        <taxon>Nocardiaceae</taxon>
        <taxon>Rhodococcus</taxon>
    </lineage>
</organism>
<dbReference type="KEGG" id="rop:ROP_pROB01-01190"/>
<dbReference type="AlphaFoldDB" id="C1BC36"/>
<dbReference type="Proteomes" id="UP000002212">
    <property type="component" value="Plasmid pROB01"/>
</dbReference>